<proteinExistence type="predicted"/>
<dbReference type="InterPro" id="IPR037143">
    <property type="entry name" value="4-PPantetheinyl_Trfase_dom_sf"/>
</dbReference>
<dbReference type="EMBL" id="JALJEJ010000005">
    <property type="protein sequence ID" value="MCJ8210504.1"/>
    <property type="molecule type" value="Genomic_DNA"/>
</dbReference>
<organism evidence="3 4">
    <name type="scientific">Mucilaginibacter straminoryzae</name>
    <dbReference type="NCBI Taxonomy" id="2932774"/>
    <lineage>
        <taxon>Bacteria</taxon>
        <taxon>Pseudomonadati</taxon>
        <taxon>Bacteroidota</taxon>
        <taxon>Sphingobacteriia</taxon>
        <taxon>Sphingobacteriales</taxon>
        <taxon>Sphingobacteriaceae</taxon>
        <taxon>Mucilaginibacter</taxon>
    </lineage>
</organism>
<dbReference type="InterPro" id="IPR008278">
    <property type="entry name" value="4-PPantetheinyl_Trfase_dom"/>
</dbReference>
<gene>
    <name evidence="3" type="ORF">MUY27_12370</name>
</gene>
<evidence type="ECO:0000313" key="4">
    <source>
        <dbReference type="Proteomes" id="UP001139450"/>
    </source>
</evidence>
<keyword evidence="1 3" id="KW-0808">Transferase</keyword>
<evidence type="ECO:0000256" key="1">
    <source>
        <dbReference type="ARBA" id="ARBA00022679"/>
    </source>
</evidence>
<evidence type="ECO:0000259" key="2">
    <source>
        <dbReference type="Pfam" id="PF01648"/>
    </source>
</evidence>
<dbReference type="Pfam" id="PF01648">
    <property type="entry name" value="ACPS"/>
    <property type="match status" value="1"/>
</dbReference>
<dbReference type="Gene3D" id="3.90.470.20">
    <property type="entry name" value="4'-phosphopantetheinyl transferase domain"/>
    <property type="match status" value="1"/>
</dbReference>
<dbReference type="AlphaFoldDB" id="A0A9X1X3K7"/>
<accession>A0A9X1X3K7</accession>
<reference evidence="3" key="1">
    <citation type="submission" date="2022-04" db="EMBL/GenBank/DDBJ databases">
        <title>Mucilaginibacter sp. RS28 isolated from freshwater.</title>
        <authorList>
            <person name="Ko S.-R."/>
        </authorList>
    </citation>
    <scope>NUCLEOTIDE SEQUENCE</scope>
    <source>
        <strain evidence="3">RS28</strain>
    </source>
</reference>
<dbReference type="SUPFAM" id="SSF56214">
    <property type="entry name" value="4'-phosphopantetheinyl transferase"/>
    <property type="match status" value="1"/>
</dbReference>
<feature type="domain" description="4'-phosphopantetheinyl transferase" evidence="2">
    <location>
        <begin position="3"/>
        <end position="66"/>
    </location>
</feature>
<dbReference type="Proteomes" id="UP001139450">
    <property type="component" value="Unassembled WGS sequence"/>
</dbReference>
<keyword evidence="4" id="KW-1185">Reference proteome</keyword>
<evidence type="ECO:0000313" key="3">
    <source>
        <dbReference type="EMBL" id="MCJ8210504.1"/>
    </source>
</evidence>
<comment type="caution">
    <text evidence="3">The sequence shown here is derived from an EMBL/GenBank/DDBJ whole genome shotgun (WGS) entry which is preliminary data.</text>
</comment>
<name>A0A9X1X3K7_9SPHI</name>
<dbReference type="GO" id="GO:0008897">
    <property type="term" value="F:holo-[acyl-carrier-protein] synthase activity"/>
    <property type="evidence" value="ECO:0007669"/>
    <property type="project" value="InterPro"/>
</dbReference>
<dbReference type="RefSeq" id="WP_245130343.1">
    <property type="nucleotide sequence ID" value="NZ_JALJEJ010000005.1"/>
</dbReference>
<protein>
    <submittedName>
        <fullName evidence="3">4'-phosphopantetheinyl transferase superfamily protein</fullName>
    </submittedName>
</protein>
<sequence length="217" mass="24854">MISVGNDIVDLHAIDQSRTSDPRFYPKILSATEQQLYQRFAARLPMWLWVWLLWSAKEAVYKYLKRHEPTLVFSPAKIVITEITGEFTPTTSFGEMVSQIGASQLSITILSTFQNRQFTTRSCISNNCIATFLTDDFDRLHWGIEQIAHDDYKSQSAAVRAFATKNLSTYFTSRPITIKKSTIGYPEVYFGDSPLPIPLSFAHHGNYVSYAFLLERY</sequence>
<dbReference type="GO" id="GO:0000287">
    <property type="term" value="F:magnesium ion binding"/>
    <property type="evidence" value="ECO:0007669"/>
    <property type="project" value="InterPro"/>
</dbReference>